<dbReference type="EMBL" id="MSKS01000001">
    <property type="protein sequence ID" value="OLO73134.1"/>
    <property type="molecule type" value="Genomic_DNA"/>
</dbReference>
<dbReference type="InterPro" id="IPR011055">
    <property type="entry name" value="Dup_hybrid_motif"/>
</dbReference>
<dbReference type="Pfam" id="PF01551">
    <property type="entry name" value="Peptidase_M23"/>
    <property type="match status" value="1"/>
</dbReference>
<feature type="domain" description="M23ase beta-sheet core" evidence="2">
    <location>
        <begin position="657"/>
        <end position="752"/>
    </location>
</feature>
<feature type="compositionally biased region" description="Polar residues" evidence="1">
    <location>
        <begin position="552"/>
        <end position="569"/>
    </location>
</feature>
<feature type="compositionally biased region" description="Polar residues" evidence="1">
    <location>
        <begin position="155"/>
        <end position="164"/>
    </location>
</feature>
<sequence length="777" mass="81007">MTLSHLEASRVTPQPMSRRQRREAERAAEAARQVAEAQVAAAPSSPSTTHTTHVAGATRRSRRDLHADHAENGAASSPLTAPNPSALPDVPLAPQKQNHPQRPVAPAAASDTRTGARPGSDAAPSVFGDPAPSQPVAPMSRMARRRQSAIERPEPTSQQPLQTPAAQAHSAASAAPSVFTSSPRVTGDTRPTRRSRKDLRTAQVFEDTQQTRENPAVESAAQPQAHRPEDHSESRYDQRRSHRGHQAAPAAASSTPSALSPLVAASLAESTSRLEPASAHPTSATPWWAASDTASASPSDTQRHGHGHRHAAAQTAPAEPGAGVTSEPASRSAGRRRQRASAAAPAGASTASANPVVASTPHHAASFGVPGTQTDGAATQTPRAEAPAPVELAPQASSAPEAPHEIRFSQRITDFRGAETIEVPEVRKIMAARKAGVPLADEETIHAIKAARSARKTKSVRTAAQTKRGKAADEAAAPTSSVRAKAASKPDTHRDSSTGPAPARPVRRRTGSGILGRTAVLSVLAMATVLAPLSSHLDNTPLASAAMKMHPSGSTTQSPAAAGTKASSVASAVLGSDDLDDDSDTQLSNVPDAATRARIREAYQNAAKTCSSATGASGDTSAFSSKPQLFYPMLPGTYEISSEYGYRTHPTLGYRKLHAGQDMAAPVGTPIYAVAAGTVTTAGMVDGTGTITIKHEIDGQVWYTSYLHMYEDGIYVKAGDTVTAGQMIAGVGNTGRSSGSHLHFEVRTKDDTADESTVEPWGWLKQHNAVELTTNCS</sequence>
<accession>A0A1Q8WYI8</accession>
<comment type="caution">
    <text evidence="3">The sequence shown here is derived from an EMBL/GenBank/DDBJ whole genome shotgun (WGS) entry which is preliminary data.</text>
</comment>
<proteinExistence type="predicted"/>
<feature type="compositionally biased region" description="Low complexity" evidence="1">
    <location>
        <begin position="165"/>
        <end position="177"/>
    </location>
</feature>
<evidence type="ECO:0000259" key="2">
    <source>
        <dbReference type="Pfam" id="PF01551"/>
    </source>
</evidence>
<dbReference type="Proteomes" id="UP000185963">
    <property type="component" value="Unassembled WGS sequence"/>
</dbReference>
<feature type="region of interest" description="Disordered" evidence="1">
    <location>
        <begin position="450"/>
        <end position="511"/>
    </location>
</feature>
<feature type="compositionally biased region" description="Low complexity" evidence="1">
    <location>
        <begin position="282"/>
        <end position="300"/>
    </location>
</feature>
<feature type="compositionally biased region" description="Low complexity" evidence="1">
    <location>
        <begin position="312"/>
        <end position="332"/>
    </location>
</feature>
<evidence type="ECO:0000256" key="1">
    <source>
        <dbReference type="SAM" id="MobiDB-lite"/>
    </source>
</evidence>
<dbReference type="InterPro" id="IPR050570">
    <property type="entry name" value="Cell_wall_metabolism_enzyme"/>
</dbReference>
<dbReference type="AlphaFoldDB" id="A0A1Q8WYI8"/>
<gene>
    <name evidence="3" type="ORF">BKH20_00170</name>
</gene>
<feature type="compositionally biased region" description="Basic and acidic residues" evidence="1">
    <location>
        <begin position="226"/>
        <end position="239"/>
    </location>
</feature>
<reference evidence="3 4" key="1">
    <citation type="submission" date="2016-12" db="EMBL/GenBank/DDBJ databases">
        <title>Genomic comparison of strains in the 'Actinomyces naeslundii' group.</title>
        <authorList>
            <person name="Mughal S.R."/>
            <person name="Do T."/>
            <person name="Gilbert S.C."/>
            <person name="Witherden E.A."/>
            <person name="Didelot X."/>
            <person name="Beighton D."/>
        </authorList>
    </citation>
    <scope>NUCLEOTIDE SEQUENCE [LARGE SCALE GENOMIC DNA]</scope>
    <source>
        <strain evidence="3 4">WE8B-23</strain>
    </source>
</reference>
<dbReference type="Gene3D" id="2.70.70.10">
    <property type="entry name" value="Glucose Permease (Domain IIA)"/>
    <property type="match status" value="1"/>
</dbReference>
<dbReference type="CDD" id="cd12797">
    <property type="entry name" value="M23_peptidase"/>
    <property type="match status" value="1"/>
</dbReference>
<feature type="region of interest" description="Disordered" evidence="1">
    <location>
        <begin position="1"/>
        <end position="407"/>
    </location>
</feature>
<dbReference type="PANTHER" id="PTHR21666:SF270">
    <property type="entry name" value="MUREIN HYDROLASE ACTIVATOR ENVC"/>
    <property type="match status" value="1"/>
</dbReference>
<protein>
    <submittedName>
        <fullName evidence="3">Peptidase M23</fullName>
    </submittedName>
</protein>
<dbReference type="SUPFAM" id="SSF51261">
    <property type="entry name" value="Duplicated hybrid motif"/>
    <property type="match status" value="1"/>
</dbReference>
<evidence type="ECO:0000313" key="4">
    <source>
        <dbReference type="Proteomes" id="UP000185963"/>
    </source>
</evidence>
<dbReference type="InterPro" id="IPR016047">
    <property type="entry name" value="M23ase_b-sheet_dom"/>
</dbReference>
<dbReference type="PANTHER" id="PTHR21666">
    <property type="entry name" value="PEPTIDASE-RELATED"/>
    <property type="match status" value="1"/>
</dbReference>
<evidence type="ECO:0000313" key="3">
    <source>
        <dbReference type="EMBL" id="OLO73134.1"/>
    </source>
</evidence>
<dbReference type="OrthoDB" id="1099523at2"/>
<feature type="compositionally biased region" description="Low complexity" evidence="1">
    <location>
        <begin position="340"/>
        <end position="353"/>
    </location>
</feature>
<feature type="compositionally biased region" description="Polar residues" evidence="1">
    <location>
        <begin position="74"/>
        <end position="83"/>
    </location>
</feature>
<dbReference type="GO" id="GO:0004222">
    <property type="term" value="F:metalloendopeptidase activity"/>
    <property type="evidence" value="ECO:0007669"/>
    <property type="project" value="TreeGrafter"/>
</dbReference>
<feature type="region of interest" description="Disordered" evidence="1">
    <location>
        <begin position="546"/>
        <end position="569"/>
    </location>
</feature>
<feature type="compositionally biased region" description="Low complexity" evidence="1">
    <location>
        <begin position="30"/>
        <end position="53"/>
    </location>
</feature>
<feature type="compositionally biased region" description="Low complexity" evidence="1">
    <location>
        <begin position="247"/>
        <end position="268"/>
    </location>
</feature>
<feature type="compositionally biased region" description="Polar residues" evidence="1">
    <location>
        <begin position="371"/>
        <end position="382"/>
    </location>
</feature>
<organism evidence="3 4">
    <name type="scientific">Actinomyces oris</name>
    <dbReference type="NCBI Taxonomy" id="544580"/>
    <lineage>
        <taxon>Bacteria</taxon>
        <taxon>Bacillati</taxon>
        <taxon>Actinomycetota</taxon>
        <taxon>Actinomycetes</taxon>
        <taxon>Actinomycetales</taxon>
        <taxon>Actinomycetaceae</taxon>
        <taxon>Actinomyces</taxon>
    </lineage>
</organism>
<name>A0A1Q8WYI8_9ACTO</name>